<evidence type="ECO:0000256" key="1">
    <source>
        <dbReference type="SAM" id="MobiDB-lite"/>
    </source>
</evidence>
<feature type="region of interest" description="Disordered" evidence="1">
    <location>
        <begin position="1"/>
        <end position="73"/>
    </location>
</feature>
<dbReference type="AlphaFoldDB" id="V6M7S7"/>
<reference evidence="2 3" key="1">
    <citation type="journal article" date="2014" name="PLoS Genet.">
        <title>The Genome of Spironucleus salmonicida Highlights a Fish Pathogen Adapted to Fluctuating Environments.</title>
        <authorList>
            <person name="Xu F."/>
            <person name="Jerlstrom-Hultqvist J."/>
            <person name="Einarsson E."/>
            <person name="Astvaldsson A."/>
            <person name="Svard S.G."/>
            <person name="Andersson J.O."/>
        </authorList>
    </citation>
    <scope>NUCLEOTIDE SEQUENCE</scope>
    <source>
        <strain evidence="3">ATCC 50377</strain>
    </source>
</reference>
<dbReference type="EMBL" id="AUWU02000001">
    <property type="protein sequence ID" value="KAH0577329.1"/>
    <property type="molecule type" value="Genomic_DNA"/>
</dbReference>
<name>V6M7S7_9EUKA</name>
<evidence type="ECO:0000313" key="4">
    <source>
        <dbReference type="Proteomes" id="UP000018208"/>
    </source>
</evidence>
<reference evidence="3" key="2">
    <citation type="submission" date="2020-12" db="EMBL/GenBank/DDBJ databases">
        <title>New Spironucleus salmonicida genome in near-complete chromosomes.</title>
        <authorList>
            <person name="Xu F."/>
            <person name="Kurt Z."/>
            <person name="Jimenez-Gonzalez A."/>
            <person name="Astvaldsson A."/>
            <person name="Andersson J.O."/>
            <person name="Svard S.G."/>
        </authorList>
    </citation>
    <scope>NUCLEOTIDE SEQUENCE</scope>
    <source>
        <strain evidence="3">ATCC 50377</strain>
    </source>
</reference>
<dbReference type="VEuPathDB" id="GiardiaDB:SS50377_20680"/>
<sequence>MHVCPVTLRNAFRGRQTASAQQLEPRRPQPAPRPVKADYLAQLRAQRDSRQPLPSQRPPTPQQLLHPATRRPSVAVTAPPRQLLHAFSTSAQRGTIDLEDILFD</sequence>
<proteinExistence type="predicted"/>
<dbReference type="EMBL" id="KI545949">
    <property type="protein sequence ID" value="EST49529.1"/>
    <property type="molecule type" value="Genomic_DNA"/>
</dbReference>
<evidence type="ECO:0000313" key="2">
    <source>
        <dbReference type="EMBL" id="EST49529.1"/>
    </source>
</evidence>
<evidence type="ECO:0000313" key="3">
    <source>
        <dbReference type="EMBL" id="KAH0577329.1"/>
    </source>
</evidence>
<organism evidence="2">
    <name type="scientific">Spironucleus salmonicida</name>
    <dbReference type="NCBI Taxonomy" id="348837"/>
    <lineage>
        <taxon>Eukaryota</taxon>
        <taxon>Metamonada</taxon>
        <taxon>Diplomonadida</taxon>
        <taxon>Hexamitidae</taxon>
        <taxon>Hexamitinae</taxon>
        <taxon>Spironucleus</taxon>
    </lineage>
</organism>
<protein>
    <submittedName>
        <fullName evidence="2">Uncharacterized protein</fullName>
    </submittedName>
</protein>
<accession>V6M7S7</accession>
<gene>
    <name evidence="2" type="ORF">SS50377_10133</name>
    <name evidence="3" type="ORF">SS50377_20680</name>
</gene>
<dbReference type="Proteomes" id="UP000018208">
    <property type="component" value="Unassembled WGS sequence"/>
</dbReference>
<keyword evidence="4" id="KW-1185">Reference proteome</keyword>